<protein>
    <submittedName>
        <fullName evidence="9">Two component transcriptional regulator, LuxR family</fullName>
    </submittedName>
</protein>
<dbReference type="SMART" id="SM00448">
    <property type="entry name" value="REC"/>
    <property type="match status" value="1"/>
</dbReference>
<reference evidence="10" key="1">
    <citation type="submission" date="2016-10" db="EMBL/GenBank/DDBJ databases">
        <authorList>
            <person name="Varghese N."/>
            <person name="Submissions S."/>
        </authorList>
    </citation>
    <scope>NUCLEOTIDE SEQUENCE [LARGE SCALE GENOMIC DNA]</scope>
    <source>
        <strain evidence="10">CGMCC 1.6294</strain>
    </source>
</reference>
<feature type="modified residue" description="4-aspartylphosphate" evidence="6">
    <location>
        <position position="66"/>
    </location>
</feature>
<dbReference type="PROSITE" id="PS50043">
    <property type="entry name" value="HTH_LUXR_2"/>
    <property type="match status" value="1"/>
</dbReference>
<evidence type="ECO:0000256" key="1">
    <source>
        <dbReference type="ARBA" id="ARBA00022553"/>
    </source>
</evidence>
<evidence type="ECO:0000256" key="3">
    <source>
        <dbReference type="ARBA" id="ARBA00023015"/>
    </source>
</evidence>
<dbReference type="Proteomes" id="UP000199290">
    <property type="component" value="Unassembled WGS sequence"/>
</dbReference>
<evidence type="ECO:0000259" key="8">
    <source>
        <dbReference type="PROSITE" id="PS50110"/>
    </source>
</evidence>
<dbReference type="PANTHER" id="PTHR44688">
    <property type="entry name" value="DNA-BINDING TRANSCRIPTIONAL ACTIVATOR DEVR_DOSR"/>
    <property type="match status" value="1"/>
</dbReference>
<dbReference type="InterPro" id="IPR036388">
    <property type="entry name" value="WH-like_DNA-bd_sf"/>
</dbReference>
<name>A0A1I6HTZ0_9GAMM</name>
<dbReference type="CDD" id="cd06170">
    <property type="entry name" value="LuxR_C_like"/>
    <property type="match status" value="1"/>
</dbReference>
<keyword evidence="3" id="KW-0805">Transcription regulation</keyword>
<gene>
    <name evidence="9" type="ORF">SAMN04488073_3048</name>
</gene>
<organism evidence="9 10">
    <name type="scientific">Marinobacter gudaonensis</name>
    <dbReference type="NCBI Taxonomy" id="375760"/>
    <lineage>
        <taxon>Bacteria</taxon>
        <taxon>Pseudomonadati</taxon>
        <taxon>Pseudomonadota</taxon>
        <taxon>Gammaproteobacteria</taxon>
        <taxon>Pseudomonadales</taxon>
        <taxon>Marinobacteraceae</taxon>
        <taxon>Marinobacter</taxon>
    </lineage>
</organism>
<accession>A0A1I6HTZ0</accession>
<dbReference type="Pfam" id="PF00072">
    <property type="entry name" value="Response_reg"/>
    <property type="match status" value="1"/>
</dbReference>
<keyword evidence="2" id="KW-0902">Two-component regulatory system</keyword>
<dbReference type="InterPro" id="IPR001789">
    <property type="entry name" value="Sig_transdc_resp-reg_receiver"/>
</dbReference>
<dbReference type="PROSITE" id="PS00622">
    <property type="entry name" value="HTH_LUXR_1"/>
    <property type="match status" value="1"/>
</dbReference>
<dbReference type="GO" id="GO:0003677">
    <property type="term" value="F:DNA binding"/>
    <property type="evidence" value="ECO:0007669"/>
    <property type="project" value="UniProtKB-KW"/>
</dbReference>
<evidence type="ECO:0000256" key="5">
    <source>
        <dbReference type="ARBA" id="ARBA00023163"/>
    </source>
</evidence>
<dbReference type="EMBL" id="FOYV01000003">
    <property type="protein sequence ID" value="SFR57899.1"/>
    <property type="molecule type" value="Genomic_DNA"/>
</dbReference>
<dbReference type="CDD" id="cd17537">
    <property type="entry name" value="REC_FixJ"/>
    <property type="match status" value="1"/>
</dbReference>
<dbReference type="SUPFAM" id="SSF52172">
    <property type="entry name" value="CheY-like"/>
    <property type="match status" value="1"/>
</dbReference>
<evidence type="ECO:0000256" key="2">
    <source>
        <dbReference type="ARBA" id="ARBA00023012"/>
    </source>
</evidence>
<dbReference type="Pfam" id="PF00196">
    <property type="entry name" value="GerE"/>
    <property type="match status" value="1"/>
</dbReference>
<evidence type="ECO:0000313" key="9">
    <source>
        <dbReference type="EMBL" id="SFR57899.1"/>
    </source>
</evidence>
<dbReference type="PRINTS" id="PR00038">
    <property type="entry name" value="HTHLUXR"/>
</dbReference>
<dbReference type="InterPro" id="IPR011006">
    <property type="entry name" value="CheY-like_superfamily"/>
</dbReference>
<dbReference type="RefSeq" id="WP_208603450.1">
    <property type="nucleotide sequence ID" value="NZ_FOYV01000003.1"/>
</dbReference>
<keyword evidence="5" id="KW-0804">Transcription</keyword>
<dbReference type="InterPro" id="IPR016032">
    <property type="entry name" value="Sig_transdc_resp-reg_C-effctor"/>
</dbReference>
<dbReference type="STRING" id="375760.SAMN04488073_3048"/>
<dbReference type="GO" id="GO:0000160">
    <property type="term" value="P:phosphorelay signal transduction system"/>
    <property type="evidence" value="ECO:0007669"/>
    <property type="project" value="UniProtKB-KW"/>
</dbReference>
<evidence type="ECO:0000256" key="6">
    <source>
        <dbReference type="PROSITE-ProRule" id="PRU00169"/>
    </source>
</evidence>
<keyword evidence="1 6" id="KW-0597">Phosphoprotein</keyword>
<evidence type="ECO:0000259" key="7">
    <source>
        <dbReference type="PROSITE" id="PS50043"/>
    </source>
</evidence>
<keyword evidence="10" id="KW-1185">Reference proteome</keyword>
<evidence type="ECO:0000313" key="10">
    <source>
        <dbReference type="Proteomes" id="UP000199290"/>
    </source>
</evidence>
<dbReference type="Gene3D" id="1.10.10.10">
    <property type="entry name" value="Winged helix-like DNA-binding domain superfamily/Winged helix DNA-binding domain"/>
    <property type="match status" value="1"/>
</dbReference>
<dbReference type="PANTHER" id="PTHR44688:SF16">
    <property type="entry name" value="DNA-BINDING TRANSCRIPTIONAL ACTIVATOR DEVR_DOSR"/>
    <property type="match status" value="1"/>
</dbReference>
<dbReference type="GO" id="GO:0006355">
    <property type="term" value="P:regulation of DNA-templated transcription"/>
    <property type="evidence" value="ECO:0007669"/>
    <property type="project" value="InterPro"/>
</dbReference>
<dbReference type="SMART" id="SM00421">
    <property type="entry name" value="HTH_LUXR"/>
    <property type="match status" value="1"/>
</dbReference>
<sequence>MSKHVAPAATAIPDASTVFVVDDDAGMLESTQWLLESVGLNVKAYSDGRQFLDALGDSQAGCLVLDIRMPGLGGLNVQEELQKRGVTLPIIFVSGHADVPIVVRAFKSGAFDFIEKPFNEQLLLDSVQQALQDHRQSSDRLEGDEATEALLATLTRRERDVFLPMAQGYTSREIAEQLDVSVKTIDLYRARVMKRLGVDRLPDVTGLAIAAGLLAPLNLRGEQPDHH</sequence>
<dbReference type="PROSITE" id="PS50110">
    <property type="entry name" value="RESPONSE_REGULATORY"/>
    <property type="match status" value="1"/>
</dbReference>
<dbReference type="SUPFAM" id="SSF46894">
    <property type="entry name" value="C-terminal effector domain of the bipartite response regulators"/>
    <property type="match status" value="1"/>
</dbReference>
<evidence type="ECO:0000256" key="4">
    <source>
        <dbReference type="ARBA" id="ARBA00023125"/>
    </source>
</evidence>
<dbReference type="AlphaFoldDB" id="A0A1I6HTZ0"/>
<dbReference type="Gene3D" id="3.40.50.2300">
    <property type="match status" value="1"/>
</dbReference>
<dbReference type="FunFam" id="3.40.50.2300:FF:000018">
    <property type="entry name" value="DNA-binding transcriptional regulator NtrC"/>
    <property type="match status" value="1"/>
</dbReference>
<dbReference type="InterPro" id="IPR000792">
    <property type="entry name" value="Tscrpt_reg_LuxR_C"/>
</dbReference>
<keyword evidence="4" id="KW-0238">DNA-binding</keyword>
<proteinExistence type="predicted"/>
<feature type="domain" description="HTH luxR-type" evidence="7">
    <location>
        <begin position="147"/>
        <end position="212"/>
    </location>
</feature>
<feature type="domain" description="Response regulatory" evidence="8">
    <location>
        <begin position="17"/>
        <end position="131"/>
    </location>
</feature>